<evidence type="ECO:0000313" key="11">
    <source>
        <dbReference type="Proteomes" id="UP000261905"/>
    </source>
</evidence>
<dbReference type="OrthoDB" id="9807434at2"/>
<evidence type="ECO:0000256" key="5">
    <source>
        <dbReference type="ARBA" id="ARBA00022840"/>
    </source>
</evidence>
<protein>
    <recommendedName>
        <fullName evidence="8">Cytidylate kinase</fullName>
        <shortName evidence="8">CK</shortName>
        <ecNumber evidence="8">2.7.4.25</ecNumber>
    </recommendedName>
    <alternativeName>
        <fullName evidence="8">Cytidine monophosphate kinase</fullName>
        <shortName evidence="8">CMP kinase</shortName>
    </alternativeName>
</protein>
<evidence type="ECO:0000313" key="10">
    <source>
        <dbReference type="EMBL" id="REK77274.1"/>
    </source>
</evidence>
<comment type="similarity">
    <text evidence="1 8">Belongs to the cytidylate kinase family. Type 1 subfamily.</text>
</comment>
<dbReference type="GO" id="GO:0015949">
    <property type="term" value="P:nucleobase-containing small molecule interconversion"/>
    <property type="evidence" value="ECO:0007669"/>
    <property type="project" value="TreeGrafter"/>
</dbReference>
<evidence type="ECO:0000256" key="7">
    <source>
        <dbReference type="ARBA" id="ARBA00048478"/>
    </source>
</evidence>
<keyword evidence="8" id="KW-0963">Cytoplasm</keyword>
<dbReference type="AlphaFoldDB" id="A0A371PM50"/>
<name>A0A371PM50_9BACL</name>
<evidence type="ECO:0000256" key="3">
    <source>
        <dbReference type="ARBA" id="ARBA00022741"/>
    </source>
</evidence>
<dbReference type="GO" id="GO:0005829">
    <property type="term" value="C:cytosol"/>
    <property type="evidence" value="ECO:0007669"/>
    <property type="project" value="TreeGrafter"/>
</dbReference>
<dbReference type="PANTHER" id="PTHR21299">
    <property type="entry name" value="CYTIDYLATE KINASE/PANTOATE-BETA-ALANINE LIGASE"/>
    <property type="match status" value="1"/>
</dbReference>
<keyword evidence="3 8" id="KW-0547">Nucleotide-binding</keyword>
<comment type="caution">
    <text evidence="10">The sequence shown here is derived from an EMBL/GenBank/DDBJ whole genome shotgun (WGS) entry which is preliminary data.</text>
</comment>
<evidence type="ECO:0000256" key="4">
    <source>
        <dbReference type="ARBA" id="ARBA00022777"/>
    </source>
</evidence>
<comment type="subcellular location">
    <subcellularLocation>
        <location evidence="8">Cytoplasm</location>
    </subcellularLocation>
</comment>
<dbReference type="RefSeq" id="WP_116044784.1">
    <property type="nucleotide sequence ID" value="NZ_QUBQ01000001.1"/>
</dbReference>
<organism evidence="10 11">
    <name type="scientific">Paenibacillus paeoniae</name>
    <dbReference type="NCBI Taxonomy" id="2292705"/>
    <lineage>
        <taxon>Bacteria</taxon>
        <taxon>Bacillati</taxon>
        <taxon>Bacillota</taxon>
        <taxon>Bacilli</taxon>
        <taxon>Bacillales</taxon>
        <taxon>Paenibacillaceae</taxon>
        <taxon>Paenibacillus</taxon>
    </lineage>
</organism>
<dbReference type="HAMAP" id="MF_00238">
    <property type="entry name" value="Cytidyl_kinase_type1"/>
    <property type="match status" value="1"/>
</dbReference>
<dbReference type="Gene3D" id="3.40.50.300">
    <property type="entry name" value="P-loop containing nucleotide triphosphate hydrolases"/>
    <property type="match status" value="1"/>
</dbReference>
<reference evidence="10 11" key="1">
    <citation type="submission" date="2018-08" db="EMBL/GenBank/DDBJ databases">
        <title>Paenibacillus sp. M4BSY-1, whole genome shotgun sequence.</title>
        <authorList>
            <person name="Tuo L."/>
        </authorList>
    </citation>
    <scope>NUCLEOTIDE SEQUENCE [LARGE SCALE GENOMIC DNA]</scope>
    <source>
        <strain evidence="10 11">M4BSY-1</strain>
    </source>
</reference>
<keyword evidence="4 8" id="KW-0418">Kinase</keyword>
<evidence type="ECO:0000259" key="9">
    <source>
        <dbReference type="Pfam" id="PF02224"/>
    </source>
</evidence>
<evidence type="ECO:0000256" key="1">
    <source>
        <dbReference type="ARBA" id="ARBA00009427"/>
    </source>
</evidence>
<keyword evidence="2 8" id="KW-0808">Transferase</keyword>
<dbReference type="GO" id="GO:0036430">
    <property type="term" value="F:CMP kinase activity"/>
    <property type="evidence" value="ECO:0007669"/>
    <property type="project" value="RHEA"/>
</dbReference>
<dbReference type="PANTHER" id="PTHR21299:SF2">
    <property type="entry name" value="CYTIDYLATE KINASE"/>
    <property type="match status" value="1"/>
</dbReference>
<keyword evidence="5 8" id="KW-0067">ATP-binding</keyword>
<dbReference type="InterPro" id="IPR011994">
    <property type="entry name" value="Cytidylate_kinase_dom"/>
</dbReference>
<dbReference type="InterPro" id="IPR003136">
    <property type="entry name" value="Cytidylate_kin"/>
</dbReference>
<evidence type="ECO:0000256" key="8">
    <source>
        <dbReference type="HAMAP-Rule" id="MF_00238"/>
    </source>
</evidence>
<feature type="binding site" evidence="8">
    <location>
        <begin position="19"/>
        <end position="27"/>
    </location>
    <ligand>
        <name>ATP</name>
        <dbReference type="ChEBI" id="CHEBI:30616"/>
    </ligand>
</feature>
<evidence type="ECO:0000256" key="6">
    <source>
        <dbReference type="ARBA" id="ARBA00047615"/>
    </source>
</evidence>
<dbReference type="Pfam" id="PF02224">
    <property type="entry name" value="Cytidylate_kin"/>
    <property type="match status" value="1"/>
</dbReference>
<sequence length="234" mass="25654">MYVALQDGDSDQINIAIDGPAGAGKSTVARMVAGHLGYVYIDTGAMYRAVTLSAQRLSITAEQDARLSDLLPALRIRLEPGERGQSIFVNDEDVTGLIRSREVTRQVSYFAASGVVREVLSTMQRELALQKGVVMDGRDIGTHVLPDAELKIFLTASVQERALRRFKELPSDQGVSLEQLEGEIAERDRLDEQRDISPLIQARDAIELDSSDMSIDEVVAAIVKLSRTKLAEAK</sequence>
<gene>
    <name evidence="8" type="primary">cmk</name>
    <name evidence="10" type="ORF">DX130_09810</name>
</gene>
<dbReference type="GO" id="GO:0005524">
    <property type="term" value="F:ATP binding"/>
    <property type="evidence" value="ECO:0007669"/>
    <property type="project" value="UniProtKB-UniRule"/>
</dbReference>
<comment type="catalytic activity">
    <reaction evidence="6 8">
        <text>dCMP + ATP = dCDP + ADP</text>
        <dbReference type="Rhea" id="RHEA:25094"/>
        <dbReference type="ChEBI" id="CHEBI:30616"/>
        <dbReference type="ChEBI" id="CHEBI:57566"/>
        <dbReference type="ChEBI" id="CHEBI:58593"/>
        <dbReference type="ChEBI" id="CHEBI:456216"/>
        <dbReference type="EC" id="2.7.4.25"/>
    </reaction>
</comment>
<accession>A0A371PM50</accession>
<dbReference type="EMBL" id="QUBQ01000001">
    <property type="protein sequence ID" value="REK77274.1"/>
    <property type="molecule type" value="Genomic_DNA"/>
</dbReference>
<keyword evidence="11" id="KW-1185">Reference proteome</keyword>
<dbReference type="Proteomes" id="UP000261905">
    <property type="component" value="Unassembled WGS sequence"/>
</dbReference>
<dbReference type="SUPFAM" id="SSF52540">
    <property type="entry name" value="P-loop containing nucleoside triphosphate hydrolases"/>
    <property type="match status" value="1"/>
</dbReference>
<dbReference type="GO" id="GO:0036431">
    <property type="term" value="F:dCMP kinase activity"/>
    <property type="evidence" value="ECO:0007669"/>
    <property type="project" value="InterPro"/>
</dbReference>
<dbReference type="GO" id="GO:0006220">
    <property type="term" value="P:pyrimidine nucleotide metabolic process"/>
    <property type="evidence" value="ECO:0007669"/>
    <property type="project" value="UniProtKB-UniRule"/>
</dbReference>
<feature type="domain" description="Cytidylate kinase" evidence="9">
    <location>
        <begin position="15"/>
        <end position="226"/>
    </location>
</feature>
<proteinExistence type="inferred from homology"/>
<evidence type="ECO:0000256" key="2">
    <source>
        <dbReference type="ARBA" id="ARBA00022679"/>
    </source>
</evidence>
<dbReference type="NCBIfam" id="TIGR00017">
    <property type="entry name" value="cmk"/>
    <property type="match status" value="1"/>
</dbReference>
<dbReference type="InterPro" id="IPR027417">
    <property type="entry name" value="P-loop_NTPase"/>
</dbReference>
<comment type="catalytic activity">
    <reaction evidence="7 8">
        <text>CMP + ATP = CDP + ADP</text>
        <dbReference type="Rhea" id="RHEA:11600"/>
        <dbReference type="ChEBI" id="CHEBI:30616"/>
        <dbReference type="ChEBI" id="CHEBI:58069"/>
        <dbReference type="ChEBI" id="CHEBI:60377"/>
        <dbReference type="ChEBI" id="CHEBI:456216"/>
        <dbReference type="EC" id="2.7.4.25"/>
    </reaction>
</comment>
<dbReference type="CDD" id="cd02020">
    <property type="entry name" value="CMPK"/>
    <property type="match status" value="1"/>
</dbReference>
<dbReference type="EC" id="2.7.4.25" evidence="8"/>